<dbReference type="Proteomes" id="UP000179052">
    <property type="component" value="Unassembled WGS sequence"/>
</dbReference>
<gene>
    <name evidence="1" type="ORF">A3H71_01570</name>
</gene>
<comment type="caution">
    <text evidence="1">The sequence shown here is derived from an EMBL/GenBank/DDBJ whole genome shotgun (WGS) entry which is preliminary data.</text>
</comment>
<dbReference type="EMBL" id="MHQV01000045">
    <property type="protein sequence ID" value="OHA09968.1"/>
    <property type="molecule type" value="Genomic_DNA"/>
</dbReference>
<sequence length="67" mass="7879">MKKQQKQEDNYYCKFCGARFGEDGRAFEVGTLKDGAKDWHCYFCKIDEMPPETLKEFAKLQLGKYSK</sequence>
<dbReference type="STRING" id="1802283.A3H71_01570"/>
<evidence type="ECO:0000313" key="2">
    <source>
        <dbReference type="Proteomes" id="UP000179052"/>
    </source>
</evidence>
<dbReference type="AlphaFoldDB" id="A0A1G2LEB6"/>
<accession>A0A1G2LEB6</accession>
<organism evidence="1 2">
    <name type="scientific">Candidatus Sungbacteria bacterium RIFCSPLOWO2_02_FULL_48_13b</name>
    <dbReference type="NCBI Taxonomy" id="1802283"/>
    <lineage>
        <taxon>Bacteria</taxon>
        <taxon>Candidatus Sungiibacteriota</taxon>
    </lineage>
</organism>
<protein>
    <submittedName>
        <fullName evidence="1">Uncharacterized protein</fullName>
    </submittedName>
</protein>
<reference evidence="1 2" key="1">
    <citation type="journal article" date="2016" name="Nat. Commun.">
        <title>Thousands of microbial genomes shed light on interconnected biogeochemical processes in an aquifer system.</title>
        <authorList>
            <person name="Anantharaman K."/>
            <person name="Brown C.T."/>
            <person name="Hug L.A."/>
            <person name="Sharon I."/>
            <person name="Castelle C.J."/>
            <person name="Probst A.J."/>
            <person name="Thomas B.C."/>
            <person name="Singh A."/>
            <person name="Wilkins M.J."/>
            <person name="Karaoz U."/>
            <person name="Brodie E.L."/>
            <person name="Williams K.H."/>
            <person name="Hubbard S.S."/>
            <person name="Banfield J.F."/>
        </authorList>
    </citation>
    <scope>NUCLEOTIDE SEQUENCE [LARGE SCALE GENOMIC DNA]</scope>
</reference>
<evidence type="ECO:0000313" key="1">
    <source>
        <dbReference type="EMBL" id="OHA09968.1"/>
    </source>
</evidence>
<proteinExistence type="predicted"/>
<name>A0A1G2LEB6_9BACT</name>